<evidence type="ECO:0000256" key="1">
    <source>
        <dbReference type="ARBA" id="ARBA00004123"/>
    </source>
</evidence>
<keyword evidence="10" id="KW-0539">Nucleus</keyword>
<evidence type="ECO:0000256" key="9">
    <source>
        <dbReference type="ARBA" id="ARBA00023163"/>
    </source>
</evidence>
<dbReference type="PANTHER" id="PTHR23110:SF111">
    <property type="entry name" value="LONGITUDINALS LACKING PROTEIN, ISOFORMS F_I_K_T"/>
    <property type="match status" value="1"/>
</dbReference>
<dbReference type="SUPFAM" id="SSF54695">
    <property type="entry name" value="POZ domain"/>
    <property type="match status" value="1"/>
</dbReference>
<dbReference type="GO" id="GO:0045476">
    <property type="term" value="P:nurse cell apoptotic process"/>
    <property type="evidence" value="ECO:0007669"/>
    <property type="project" value="UniProtKB-ARBA"/>
</dbReference>
<feature type="domain" description="BTB" evidence="12">
    <location>
        <begin position="31"/>
        <end position="96"/>
    </location>
</feature>
<reference evidence="13" key="1">
    <citation type="submission" date="2020-11" db="EMBL/GenBank/DDBJ databases">
        <authorList>
            <person name="Whiteford S."/>
        </authorList>
    </citation>
    <scope>NUCLEOTIDE SEQUENCE</scope>
</reference>
<dbReference type="InterPro" id="IPR007588">
    <property type="entry name" value="Znf_FLYWCH"/>
</dbReference>
<evidence type="ECO:0000256" key="3">
    <source>
        <dbReference type="ARBA" id="ARBA00022723"/>
    </source>
</evidence>
<dbReference type="GO" id="GO:0005634">
    <property type="term" value="C:nucleus"/>
    <property type="evidence" value="ECO:0007669"/>
    <property type="project" value="UniProtKB-SubCell"/>
</dbReference>
<dbReference type="CDD" id="cd18315">
    <property type="entry name" value="BTB_POZ_BAB-like"/>
    <property type="match status" value="1"/>
</dbReference>
<evidence type="ECO:0000256" key="8">
    <source>
        <dbReference type="ARBA" id="ARBA00023015"/>
    </source>
</evidence>
<evidence type="ECO:0000313" key="13">
    <source>
        <dbReference type="EMBL" id="CAG9119359.1"/>
    </source>
</evidence>
<keyword evidence="2" id="KW-0217">Developmental protein</keyword>
<dbReference type="GO" id="GO:0007464">
    <property type="term" value="P:R3/R4 cell fate commitment"/>
    <property type="evidence" value="ECO:0007669"/>
    <property type="project" value="UniProtKB-ARBA"/>
</dbReference>
<evidence type="ECO:0000259" key="12">
    <source>
        <dbReference type="PROSITE" id="PS50097"/>
    </source>
</evidence>
<dbReference type="Proteomes" id="UP000653454">
    <property type="component" value="Unassembled WGS sequence"/>
</dbReference>
<dbReference type="GO" id="GO:0016199">
    <property type="term" value="P:axon midline choice point recognition"/>
    <property type="evidence" value="ECO:0007669"/>
    <property type="project" value="UniProtKB-ARBA"/>
</dbReference>
<dbReference type="InterPro" id="IPR011333">
    <property type="entry name" value="SKP1/BTB/POZ_sf"/>
</dbReference>
<dbReference type="GO" id="GO:0045467">
    <property type="term" value="P:R7 cell development"/>
    <property type="evidence" value="ECO:0007669"/>
    <property type="project" value="UniProtKB-ARBA"/>
</dbReference>
<organism evidence="13 14">
    <name type="scientific">Plutella xylostella</name>
    <name type="common">Diamondback moth</name>
    <name type="synonym">Plutella maculipennis</name>
    <dbReference type="NCBI Taxonomy" id="51655"/>
    <lineage>
        <taxon>Eukaryota</taxon>
        <taxon>Metazoa</taxon>
        <taxon>Ecdysozoa</taxon>
        <taxon>Arthropoda</taxon>
        <taxon>Hexapoda</taxon>
        <taxon>Insecta</taxon>
        <taxon>Pterygota</taxon>
        <taxon>Neoptera</taxon>
        <taxon>Endopterygota</taxon>
        <taxon>Lepidoptera</taxon>
        <taxon>Glossata</taxon>
        <taxon>Ditrysia</taxon>
        <taxon>Yponomeutoidea</taxon>
        <taxon>Plutellidae</taxon>
        <taxon>Plutella</taxon>
    </lineage>
</organism>
<dbReference type="AlphaFoldDB" id="A0A8S4EV82"/>
<dbReference type="PROSITE" id="PS50097">
    <property type="entry name" value="BTB"/>
    <property type="match status" value="1"/>
</dbReference>
<keyword evidence="5" id="KW-0221">Differentiation</keyword>
<dbReference type="Pfam" id="PF04500">
    <property type="entry name" value="FLYWCH"/>
    <property type="match status" value="1"/>
</dbReference>
<evidence type="ECO:0000256" key="4">
    <source>
        <dbReference type="ARBA" id="ARBA00022771"/>
    </source>
</evidence>
<dbReference type="GO" id="GO:0007526">
    <property type="term" value="P:larval somatic muscle development"/>
    <property type="evidence" value="ECO:0007669"/>
    <property type="project" value="UniProtKB-ARBA"/>
</dbReference>
<evidence type="ECO:0000256" key="6">
    <source>
        <dbReference type="ARBA" id="ARBA00022833"/>
    </source>
</evidence>
<evidence type="ECO:0000256" key="5">
    <source>
        <dbReference type="ARBA" id="ARBA00022782"/>
    </source>
</evidence>
<sequence length="438" mass="50072">MNSSNLSIAWNSYQNNLSNGITHFQRDGEFVDMTLAADGHYVTVHQMVIALASPYLKGILSNMHCRNPVIYLHNFSYEILCYTLEYMYSGEVVVPKNKLEKFVECAKSLHLRGIESLPNMVVDLHKPAQGDCQKPDSWQLPEPPPLTQNFNILPVSTNIQKNYANKNEENQVKFQIDCPNSKISETNTHENISHLMETEQEQSVDDWCVSNCPVIDLDNLVKIHKIPEKDMQSLQTNSNELPEQFALPDLQQTINIDLSDDYNQEISSNIGHKHFNIIAEDEIPPSNQSNEELENAIASIGIDVNPQPNVASETATDLDTLCDADIRDQSKPQYTVSSQGSKQMILNRYMYYIHHSSVRGFKKRWRCVDYRRKKCTALVDTEGEKIVRRLNTHCHPFHDKKILDKVSKKMVFTSLPAMSESANPPKIRKVTYRETDSE</sequence>
<name>A0A8S4EV82_PLUXY</name>
<dbReference type="GO" id="GO:0035167">
    <property type="term" value="P:larval lymph gland hemopoiesis"/>
    <property type="evidence" value="ECO:0007669"/>
    <property type="project" value="UniProtKB-ARBA"/>
</dbReference>
<comment type="function">
    <text evidence="11">Putative transcription factor required for axon growth and guidance in the central and peripheral nervous systems. Repels CNS axons away from the midline by promoting the expression of the midline repellent sli and its receptor robo.</text>
</comment>
<keyword evidence="4" id="KW-0863">Zinc-finger</keyword>
<dbReference type="PANTHER" id="PTHR23110">
    <property type="entry name" value="BTB DOMAIN TRANSCRIPTION FACTOR"/>
    <property type="match status" value="1"/>
</dbReference>
<keyword evidence="9" id="KW-0804">Transcription</keyword>
<evidence type="ECO:0000256" key="7">
    <source>
        <dbReference type="ARBA" id="ARBA00022902"/>
    </source>
</evidence>
<proteinExistence type="predicted"/>
<dbReference type="GO" id="GO:0008406">
    <property type="term" value="P:gonad development"/>
    <property type="evidence" value="ECO:0007669"/>
    <property type="project" value="UniProtKB-ARBA"/>
</dbReference>
<dbReference type="GO" id="GO:0048813">
    <property type="term" value="P:dendrite morphogenesis"/>
    <property type="evidence" value="ECO:0007669"/>
    <property type="project" value="UniProtKB-ARBA"/>
</dbReference>
<dbReference type="GO" id="GO:0006357">
    <property type="term" value="P:regulation of transcription by RNA polymerase II"/>
    <property type="evidence" value="ECO:0007669"/>
    <property type="project" value="TreeGrafter"/>
</dbReference>
<dbReference type="GO" id="GO:0008270">
    <property type="term" value="F:zinc ion binding"/>
    <property type="evidence" value="ECO:0007669"/>
    <property type="project" value="UniProtKB-KW"/>
</dbReference>
<evidence type="ECO:0000256" key="10">
    <source>
        <dbReference type="ARBA" id="ARBA00023242"/>
    </source>
</evidence>
<dbReference type="Pfam" id="PF00651">
    <property type="entry name" value="BTB"/>
    <property type="match status" value="1"/>
</dbReference>
<dbReference type="Gene3D" id="3.30.710.10">
    <property type="entry name" value="Potassium Channel Kv1.1, Chain A"/>
    <property type="match status" value="1"/>
</dbReference>
<protein>
    <submittedName>
        <fullName evidence="13">(diamondback moth) hypothetical protein</fullName>
    </submittedName>
</protein>
<dbReference type="EMBL" id="CAJHNJ030000022">
    <property type="protein sequence ID" value="CAG9119359.1"/>
    <property type="molecule type" value="Genomic_DNA"/>
</dbReference>
<gene>
    <name evidence="13" type="ORF">PLXY2_LOCUS6717</name>
</gene>
<accession>A0A8S4EV82</accession>
<keyword evidence="3" id="KW-0479">Metal-binding</keyword>
<evidence type="ECO:0000313" key="14">
    <source>
        <dbReference type="Proteomes" id="UP000653454"/>
    </source>
</evidence>
<dbReference type="SMART" id="SM00225">
    <property type="entry name" value="BTB"/>
    <property type="match status" value="1"/>
</dbReference>
<comment type="subcellular location">
    <subcellularLocation>
        <location evidence="1">Nucleus</location>
    </subcellularLocation>
</comment>
<evidence type="ECO:0000256" key="2">
    <source>
        <dbReference type="ARBA" id="ARBA00022473"/>
    </source>
</evidence>
<keyword evidence="8" id="KW-0805">Transcription regulation</keyword>
<keyword evidence="7" id="KW-0524">Neurogenesis</keyword>
<dbReference type="InterPro" id="IPR051095">
    <property type="entry name" value="Dros_DevTransReg"/>
</dbReference>
<dbReference type="InterPro" id="IPR000210">
    <property type="entry name" value="BTB/POZ_dom"/>
</dbReference>
<comment type="caution">
    <text evidence="13">The sequence shown here is derived from an EMBL/GenBank/DDBJ whole genome shotgun (WGS) entry which is preliminary data.</text>
</comment>
<evidence type="ECO:0000256" key="11">
    <source>
        <dbReference type="ARBA" id="ARBA00037382"/>
    </source>
</evidence>
<dbReference type="Gene3D" id="2.20.25.240">
    <property type="match status" value="1"/>
</dbReference>
<keyword evidence="14" id="KW-1185">Reference proteome</keyword>
<keyword evidence="6" id="KW-0862">Zinc</keyword>